<dbReference type="AlphaFoldDB" id="A0AAE3ZHB5"/>
<feature type="transmembrane region" description="Helical" evidence="5">
    <location>
        <begin position="408"/>
        <end position="431"/>
    </location>
</feature>
<feature type="transmembrane region" description="Helical" evidence="5">
    <location>
        <begin position="114"/>
        <end position="145"/>
    </location>
</feature>
<keyword evidence="2 5" id="KW-0812">Transmembrane</keyword>
<proteinExistence type="predicted"/>
<dbReference type="GO" id="GO:0034755">
    <property type="term" value="P:iron ion transmembrane transport"/>
    <property type="evidence" value="ECO:0007669"/>
    <property type="project" value="TreeGrafter"/>
</dbReference>
<feature type="transmembrane region" description="Helical" evidence="5">
    <location>
        <begin position="215"/>
        <end position="237"/>
    </location>
</feature>
<dbReference type="PANTHER" id="PTHR11706:SF3">
    <property type="entry name" value="METAL ION TRANSPORT PROTEIN"/>
    <property type="match status" value="1"/>
</dbReference>
<dbReference type="EMBL" id="JAVDXW010000001">
    <property type="protein sequence ID" value="MDR7304020.1"/>
    <property type="molecule type" value="Genomic_DNA"/>
</dbReference>
<dbReference type="RefSeq" id="WP_310277060.1">
    <property type="nucleotide sequence ID" value="NZ_JAVDXW010000001.1"/>
</dbReference>
<accession>A0AAE3ZHB5</accession>
<feature type="transmembrane region" description="Helical" evidence="5">
    <location>
        <begin position="151"/>
        <end position="171"/>
    </location>
</feature>
<dbReference type="NCBIfam" id="NF037982">
    <property type="entry name" value="Nramp_1"/>
    <property type="match status" value="1"/>
</dbReference>
<sequence length="473" mass="50889">MSQTSSSLERERASEDLYRLTAEDIKEPPSGWRQSFRYFGPGLVLSAAVVGSGELIATTALGAQAGFVLLWLVVFSTVVKLAVQIELARWCIATGEPALTGLNRLRPKVGRIGWVNLVWVTAALAKFIQLGGVVGGVVAACSILAPINGDPLSFTSTLVWTIIVVTITVSLQYSTRYNRIERVAVFLVALFSLAIVVVSFGLVPFTPYAYTGDDILGGLGFELPLGSVGAAIAMFGITGIGGDEMTNYTYWCLEKGYARWAGPDDGSEAWRKRADGWIKVMYKDACVSWVVYTFGTIAFFMLGAAVLAPQGIVPKGNDMIVALSRVFTDTLGDWASVVFLVGAVIVLGSTMWASTASNPRQYTNFLGVVGAIDWNDPKARLRWIRAFTVGLPIFWGISYLLLESPVLMVQIGGIASAIFLVALVVAVWHLHNKEIDRRLHGGRAFNAALAISSAAVMLLGVYALLEVFGVSLG</sequence>
<keyword evidence="3 5" id="KW-1133">Transmembrane helix</keyword>
<feature type="transmembrane region" description="Helical" evidence="5">
    <location>
        <begin position="289"/>
        <end position="308"/>
    </location>
</feature>
<evidence type="ECO:0000256" key="2">
    <source>
        <dbReference type="ARBA" id="ARBA00022692"/>
    </source>
</evidence>
<evidence type="ECO:0000256" key="4">
    <source>
        <dbReference type="ARBA" id="ARBA00023136"/>
    </source>
</evidence>
<feature type="transmembrane region" description="Helical" evidence="5">
    <location>
        <begin position="183"/>
        <end position="203"/>
    </location>
</feature>
<comment type="subcellular location">
    <subcellularLocation>
        <location evidence="1">Membrane</location>
        <topology evidence="1">Multi-pass membrane protein</topology>
    </subcellularLocation>
</comment>
<keyword evidence="4 5" id="KW-0472">Membrane</keyword>
<evidence type="ECO:0000313" key="7">
    <source>
        <dbReference type="Proteomes" id="UP001180845"/>
    </source>
</evidence>
<organism evidence="6 7">
    <name type="scientific">Haloactinomyces albus</name>
    <dbReference type="NCBI Taxonomy" id="1352928"/>
    <lineage>
        <taxon>Bacteria</taxon>
        <taxon>Bacillati</taxon>
        <taxon>Actinomycetota</taxon>
        <taxon>Actinomycetes</taxon>
        <taxon>Actinopolysporales</taxon>
        <taxon>Actinopolysporaceae</taxon>
        <taxon>Haloactinomyces</taxon>
    </lineage>
</organism>
<feature type="transmembrane region" description="Helical" evidence="5">
    <location>
        <begin position="383"/>
        <end position="402"/>
    </location>
</feature>
<dbReference type="Proteomes" id="UP001180845">
    <property type="component" value="Unassembled WGS sequence"/>
</dbReference>
<evidence type="ECO:0000256" key="5">
    <source>
        <dbReference type="SAM" id="Phobius"/>
    </source>
</evidence>
<dbReference type="InterPro" id="IPR001046">
    <property type="entry name" value="NRAMP_fam"/>
</dbReference>
<dbReference type="GO" id="GO:0015086">
    <property type="term" value="F:cadmium ion transmembrane transporter activity"/>
    <property type="evidence" value="ECO:0007669"/>
    <property type="project" value="TreeGrafter"/>
</dbReference>
<gene>
    <name evidence="6" type="ORF">JOF55_004201</name>
</gene>
<keyword evidence="7" id="KW-1185">Reference proteome</keyword>
<feature type="transmembrane region" description="Helical" evidence="5">
    <location>
        <begin position="63"/>
        <end position="83"/>
    </location>
</feature>
<evidence type="ECO:0000256" key="3">
    <source>
        <dbReference type="ARBA" id="ARBA00022989"/>
    </source>
</evidence>
<comment type="caution">
    <text evidence="6">The sequence shown here is derived from an EMBL/GenBank/DDBJ whole genome shotgun (WGS) entry which is preliminary data.</text>
</comment>
<feature type="transmembrane region" description="Helical" evidence="5">
    <location>
        <begin position="334"/>
        <end position="353"/>
    </location>
</feature>
<reference evidence="6" key="1">
    <citation type="submission" date="2023-07" db="EMBL/GenBank/DDBJ databases">
        <title>Sequencing the genomes of 1000 actinobacteria strains.</title>
        <authorList>
            <person name="Klenk H.-P."/>
        </authorList>
    </citation>
    <scope>NUCLEOTIDE SEQUENCE</scope>
    <source>
        <strain evidence="6">DSM 45977</strain>
    </source>
</reference>
<name>A0AAE3ZHB5_9ACTN</name>
<evidence type="ECO:0000256" key="1">
    <source>
        <dbReference type="ARBA" id="ARBA00004141"/>
    </source>
</evidence>
<evidence type="ECO:0000313" key="6">
    <source>
        <dbReference type="EMBL" id="MDR7304020.1"/>
    </source>
</evidence>
<dbReference type="GO" id="GO:0005886">
    <property type="term" value="C:plasma membrane"/>
    <property type="evidence" value="ECO:0007669"/>
    <property type="project" value="TreeGrafter"/>
</dbReference>
<feature type="transmembrane region" description="Helical" evidence="5">
    <location>
        <begin position="38"/>
        <end position="57"/>
    </location>
</feature>
<dbReference type="GO" id="GO:0005384">
    <property type="term" value="F:manganese ion transmembrane transporter activity"/>
    <property type="evidence" value="ECO:0007669"/>
    <property type="project" value="TreeGrafter"/>
</dbReference>
<dbReference type="Pfam" id="PF01566">
    <property type="entry name" value="Nramp"/>
    <property type="match status" value="1"/>
</dbReference>
<dbReference type="PANTHER" id="PTHR11706">
    <property type="entry name" value="SOLUTE CARRIER PROTEIN FAMILY 11 MEMBER"/>
    <property type="match status" value="1"/>
</dbReference>
<protein>
    <submittedName>
        <fullName evidence="6">Mn2+/Fe2+ NRAMP family transporter</fullName>
    </submittedName>
</protein>
<feature type="transmembrane region" description="Helical" evidence="5">
    <location>
        <begin position="443"/>
        <end position="465"/>
    </location>
</feature>